<reference evidence="3 4" key="1">
    <citation type="submission" date="2011-02" db="EMBL/GenBank/DDBJ databases">
        <title>The Genome Sequence of Sphaeroforma arctica JP610.</title>
        <authorList>
            <consortium name="The Broad Institute Genome Sequencing Platform"/>
            <person name="Russ C."/>
            <person name="Cuomo C."/>
            <person name="Young S.K."/>
            <person name="Zeng Q."/>
            <person name="Gargeya S."/>
            <person name="Alvarado L."/>
            <person name="Berlin A."/>
            <person name="Chapman S.B."/>
            <person name="Chen Z."/>
            <person name="Freedman E."/>
            <person name="Gellesch M."/>
            <person name="Goldberg J."/>
            <person name="Griggs A."/>
            <person name="Gujja S."/>
            <person name="Heilman E."/>
            <person name="Heiman D."/>
            <person name="Howarth C."/>
            <person name="Mehta T."/>
            <person name="Neiman D."/>
            <person name="Pearson M."/>
            <person name="Roberts A."/>
            <person name="Saif S."/>
            <person name="Shea T."/>
            <person name="Shenoy N."/>
            <person name="Sisk P."/>
            <person name="Stolte C."/>
            <person name="Sykes S."/>
            <person name="White J."/>
            <person name="Yandava C."/>
            <person name="Burger G."/>
            <person name="Gray M.W."/>
            <person name="Holland P.W.H."/>
            <person name="King N."/>
            <person name="Lang F.B.F."/>
            <person name="Roger A.J."/>
            <person name="Ruiz-Trillo I."/>
            <person name="Haas B."/>
            <person name="Nusbaum C."/>
            <person name="Birren B."/>
        </authorList>
    </citation>
    <scope>NUCLEOTIDE SEQUENCE [LARGE SCALE GENOMIC DNA]</scope>
    <source>
        <strain evidence="3 4">JP610</strain>
    </source>
</reference>
<dbReference type="PANTHER" id="PTHR11787">
    <property type="entry name" value="RAB GDP-DISSOCIATION INHIBITOR"/>
    <property type="match status" value="1"/>
</dbReference>
<dbReference type="GO" id="GO:0005737">
    <property type="term" value="C:cytoplasm"/>
    <property type="evidence" value="ECO:0007669"/>
    <property type="project" value="TreeGrafter"/>
</dbReference>
<comment type="similarity">
    <text evidence="1 2">Belongs to the Rab GDI family.</text>
</comment>
<protein>
    <recommendedName>
        <fullName evidence="2">Rab GDP dissociation inhibitor</fullName>
    </recommendedName>
</protein>
<proteinExistence type="inferred from homology"/>
<evidence type="ECO:0000313" key="4">
    <source>
        <dbReference type="Proteomes" id="UP000054560"/>
    </source>
</evidence>
<sequence>MDEEYDAIVLGTGLKECIISGLLSVHKKKVLHIDRNDYYGGESASICPLPKLFELFSKMQPPKEEKLGKFRDYNVDLIPKFIMANGLLVKMLILTDVTRYLEFKSVDGSYTVKAGSKVYKVCLSIYNVMKR</sequence>
<dbReference type="PRINTS" id="PR00891">
    <property type="entry name" value="RABGDIREP"/>
</dbReference>
<dbReference type="PANTHER" id="PTHR11787:SF8">
    <property type="entry name" value="RAB GDP DISSOCIATION INHIBITOR"/>
    <property type="match status" value="1"/>
</dbReference>
<dbReference type="InterPro" id="IPR036188">
    <property type="entry name" value="FAD/NAD-bd_sf"/>
</dbReference>
<dbReference type="eggNOG" id="KOG1439">
    <property type="taxonomic scope" value="Eukaryota"/>
</dbReference>
<dbReference type="PRINTS" id="PR00892">
    <property type="entry name" value="RABGDI"/>
</dbReference>
<dbReference type="EMBL" id="KQ246495">
    <property type="protein sequence ID" value="KNC72795.1"/>
    <property type="molecule type" value="Genomic_DNA"/>
</dbReference>
<evidence type="ECO:0000256" key="1">
    <source>
        <dbReference type="ARBA" id="ARBA00005593"/>
    </source>
</evidence>
<dbReference type="GeneID" id="25915148"/>
<keyword evidence="4" id="KW-1185">Reference proteome</keyword>
<dbReference type="SUPFAM" id="SSF51905">
    <property type="entry name" value="FAD/NAD(P)-binding domain"/>
    <property type="match status" value="1"/>
</dbReference>
<name>A0A0L0F7U9_9EUKA</name>
<dbReference type="Gene3D" id="3.50.50.60">
    <property type="entry name" value="FAD/NAD(P)-binding domain"/>
    <property type="match status" value="1"/>
</dbReference>
<dbReference type="AlphaFoldDB" id="A0A0L0F7U9"/>
<evidence type="ECO:0000256" key="2">
    <source>
        <dbReference type="RuleBase" id="RU363124"/>
    </source>
</evidence>
<dbReference type="InterPro" id="IPR000806">
    <property type="entry name" value="RabGDI"/>
</dbReference>
<dbReference type="GO" id="GO:0015031">
    <property type="term" value="P:protein transport"/>
    <property type="evidence" value="ECO:0007669"/>
    <property type="project" value="InterPro"/>
</dbReference>
<evidence type="ECO:0000313" key="3">
    <source>
        <dbReference type="EMBL" id="KNC72795.1"/>
    </source>
</evidence>
<dbReference type="Pfam" id="PF00996">
    <property type="entry name" value="GDI"/>
    <property type="match status" value="1"/>
</dbReference>
<dbReference type="Gene3D" id="3.30.519.10">
    <property type="entry name" value="Guanine Nucleotide Dissociation Inhibitor, domain 2"/>
    <property type="match status" value="1"/>
</dbReference>
<organism evidence="3 4">
    <name type="scientific">Sphaeroforma arctica JP610</name>
    <dbReference type="NCBI Taxonomy" id="667725"/>
    <lineage>
        <taxon>Eukaryota</taxon>
        <taxon>Ichthyosporea</taxon>
        <taxon>Ichthyophonida</taxon>
        <taxon>Sphaeroforma</taxon>
    </lineage>
</organism>
<dbReference type="GO" id="GO:0005093">
    <property type="term" value="F:Rab GDP-dissociation inhibitor activity"/>
    <property type="evidence" value="ECO:0007669"/>
    <property type="project" value="InterPro"/>
</dbReference>
<gene>
    <name evidence="3" type="ORF">SARC_14644</name>
</gene>
<dbReference type="GO" id="GO:0007264">
    <property type="term" value="P:small GTPase-mediated signal transduction"/>
    <property type="evidence" value="ECO:0007669"/>
    <property type="project" value="InterPro"/>
</dbReference>
<dbReference type="Proteomes" id="UP000054560">
    <property type="component" value="Unassembled WGS sequence"/>
</dbReference>
<dbReference type="RefSeq" id="XP_014146697.1">
    <property type="nucleotide sequence ID" value="XM_014291222.1"/>
</dbReference>
<dbReference type="OrthoDB" id="9446342at2759"/>
<dbReference type="GO" id="GO:0016192">
    <property type="term" value="P:vesicle-mediated transport"/>
    <property type="evidence" value="ECO:0007669"/>
    <property type="project" value="TreeGrafter"/>
</dbReference>
<dbReference type="InterPro" id="IPR018203">
    <property type="entry name" value="GDP_dissociation_inhibitor"/>
</dbReference>
<dbReference type="STRING" id="667725.A0A0L0F7U9"/>
<accession>A0A0L0F7U9</accession>